<accession>F2F0W3</accession>
<name>F2F0W3_SOLSS</name>
<organism evidence="1 2">
    <name type="scientific">Solibacillus silvestris (strain StLB046)</name>
    <name type="common">Bacillus silvestris</name>
    <dbReference type="NCBI Taxonomy" id="1002809"/>
    <lineage>
        <taxon>Bacteria</taxon>
        <taxon>Bacillati</taxon>
        <taxon>Bacillota</taxon>
        <taxon>Bacilli</taxon>
        <taxon>Bacillales</taxon>
        <taxon>Caryophanaceae</taxon>
        <taxon>Solibacillus</taxon>
    </lineage>
</organism>
<dbReference type="HOGENOM" id="CLU_1814563_0_0_9"/>
<reference evidence="2" key="1">
    <citation type="submission" date="2011-04" db="EMBL/GenBank/DDBJ databases">
        <title>Genome sequence of Solibacillus silvestris StLB046.</title>
        <authorList>
            <person name="Morohoshi T."/>
            <person name="Someya N."/>
            <person name="Ikeda T."/>
        </authorList>
    </citation>
    <scope>NUCLEOTIDE SEQUENCE [LARGE SCALE GENOMIC DNA]</scope>
    <source>
        <strain evidence="2">StLB046</strain>
    </source>
</reference>
<sequence length="142" mass="16188">MKKRVLIVISASALLVIEAALIYIVRGSEETQTFANSVLIYPPDTYFLVNELNIYSEKEKALIPVTISKDDTDKLTELMITTEVSKNMVEKPPSTKIIVEQTFTNSTGGIINFTLHQKNNNYYVSIPTDIYYRADRMVQFKK</sequence>
<dbReference type="RefSeq" id="WP_014823686.1">
    <property type="nucleotide sequence ID" value="NC_018065.1"/>
</dbReference>
<reference evidence="1 2" key="2">
    <citation type="journal article" date="2012" name="J. Biosci. Bioeng.">
        <title>Complete genome sequence and characterization of the N-acylhomoserine lactone-degrading gene of the potato leaf-associated Solibacillus silvestris.</title>
        <authorList>
            <person name="Morohoshi T."/>
            <person name="Tominaga Y."/>
            <person name="Someya N."/>
            <person name="Ikeda T."/>
        </authorList>
    </citation>
    <scope>NUCLEOTIDE SEQUENCE [LARGE SCALE GENOMIC DNA]</scope>
    <source>
        <strain evidence="1 2">StLB046</strain>
    </source>
</reference>
<dbReference type="EMBL" id="AP012157">
    <property type="protein sequence ID" value="BAK16357.1"/>
    <property type="molecule type" value="Genomic_DNA"/>
</dbReference>
<dbReference type="Proteomes" id="UP000006691">
    <property type="component" value="Chromosome"/>
</dbReference>
<dbReference type="KEGG" id="siv:SSIL_1934"/>
<proteinExistence type="predicted"/>
<evidence type="ECO:0000313" key="2">
    <source>
        <dbReference type="Proteomes" id="UP000006691"/>
    </source>
</evidence>
<gene>
    <name evidence="1" type="ordered locus">SSIL_1934</name>
</gene>
<protein>
    <submittedName>
        <fullName evidence="1">Signal recognition particle GTPase</fullName>
    </submittedName>
</protein>
<evidence type="ECO:0000313" key="1">
    <source>
        <dbReference type="EMBL" id="BAK16357.1"/>
    </source>
</evidence>
<dbReference type="AlphaFoldDB" id="F2F0W3"/>
<keyword evidence="2" id="KW-1185">Reference proteome</keyword>